<accession>A0ABZ2SRI6</accession>
<sequence length="159" mass="18497">MNELGTLHELNGRYVIRFEHFFSDKPEAIFQFVTNSNYFSQWYPFATGEMDLRIGGKISFDDGEGSQYTATITALEESYLLAFSEMDDLIRIELLEEDKGCRMVFTHTFDDVAWTVQTAIGWHNCLEVFVQLVHGQPITWPDDSSKLRKIYSEAFNREK</sequence>
<evidence type="ECO:0000256" key="1">
    <source>
        <dbReference type="ARBA" id="ARBA00006817"/>
    </source>
</evidence>
<organism evidence="3 4">
    <name type="scientific">Candidatus Enterococcus lowellii</name>
    <dbReference type="NCBI Taxonomy" id="2230877"/>
    <lineage>
        <taxon>Bacteria</taxon>
        <taxon>Bacillati</taxon>
        <taxon>Bacillota</taxon>
        <taxon>Bacilli</taxon>
        <taxon>Lactobacillales</taxon>
        <taxon>Enterococcaceae</taxon>
        <taxon>Enterococcus</taxon>
    </lineage>
</organism>
<dbReference type="Pfam" id="PF08327">
    <property type="entry name" value="AHSA1"/>
    <property type="match status" value="1"/>
</dbReference>
<dbReference type="Gene3D" id="3.30.530.20">
    <property type="match status" value="1"/>
</dbReference>
<dbReference type="InterPro" id="IPR023393">
    <property type="entry name" value="START-like_dom_sf"/>
</dbReference>
<feature type="domain" description="Activator of Hsp90 ATPase homologue 1/2-like C-terminal" evidence="2">
    <location>
        <begin position="26"/>
        <end position="133"/>
    </location>
</feature>
<dbReference type="InterPro" id="IPR013538">
    <property type="entry name" value="ASHA1/2-like_C"/>
</dbReference>
<evidence type="ECO:0000313" key="3">
    <source>
        <dbReference type="EMBL" id="WYJ77771.1"/>
    </source>
</evidence>
<dbReference type="EMBL" id="CP147251">
    <property type="protein sequence ID" value="WYJ77771.1"/>
    <property type="molecule type" value="Genomic_DNA"/>
</dbReference>
<proteinExistence type="inferred from homology"/>
<keyword evidence="4" id="KW-1185">Reference proteome</keyword>
<evidence type="ECO:0000259" key="2">
    <source>
        <dbReference type="Pfam" id="PF08327"/>
    </source>
</evidence>
<reference evidence="3 4" key="1">
    <citation type="submission" date="2024-03" db="EMBL/GenBank/DDBJ databases">
        <title>The Genome Sequence of Enterococcus sp. DIV2402.</title>
        <authorList>
            <consortium name="The Broad Institute Genomics Platform"/>
            <consortium name="The Broad Institute Microbial Omics Core"/>
            <consortium name="The Broad Institute Genomic Center for Infectious Diseases"/>
            <person name="Earl A."/>
            <person name="Manson A."/>
            <person name="Gilmore M."/>
            <person name="Schwartman J."/>
            <person name="Shea T."/>
            <person name="Abouelleil A."/>
            <person name="Cao P."/>
            <person name="Chapman S."/>
            <person name="Cusick C."/>
            <person name="Young S."/>
            <person name="Neafsey D."/>
            <person name="Nusbaum C."/>
            <person name="Birren B."/>
        </authorList>
    </citation>
    <scope>NUCLEOTIDE SEQUENCE [LARGE SCALE GENOMIC DNA]</scope>
    <source>
        <strain evidence="3 4">DIV2402</strain>
    </source>
</reference>
<dbReference type="SUPFAM" id="SSF55961">
    <property type="entry name" value="Bet v1-like"/>
    <property type="match status" value="1"/>
</dbReference>
<dbReference type="CDD" id="cd08899">
    <property type="entry name" value="SRPBCC_CalC_Aha1-like_6"/>
    <property type="match status" value="1"/>
</dbReference>
<gene>
    <name evidence="3" type="ORF">DOK78_002409</name>
</gene>
<name>A0ABZ2SRI6_9ENTE</name>
<comment type="similarity">
    <text evidence="1">Belongs to the AHA1 family.</text>
</comment>
<protein>
    <recommendedName>
        <fullName evidence="2">Activator of Hsp90 ATPase homologue 1/2-like C-terminal domain-containing protein</fullName>
    </recommendedName>
</protein>
<evidence type="ECO:0000313" key="4">
    <source>
        <dbReference type="Proteomes" id="UP000664701"/>
    </source>
</evidence>
<dbReference type="Proteomes" id="UP000664701">
    <property type="component" value="Chromosome"/>
</dbReference>